<evidence type="ECO:0000313" key="9">
    <source>
        <dbReference type="EMBL" id="GAF93171.1"/>
    </source>
</evidence>
<dbReference type="InterPro" id="IPR009053">
    <property type="entry name" value="Prefoldin"/>
</dbReference>
<keyword evidence="5" id="KW-0143">Chaperone</keyword>
<protein>
    <recommendedName>
        <fullName evidence="3">Prefoldin subunit beta</fullName>
    </recommendedName>
    <alternativeName>
        <fullName evidence="7">GimC subunit beta</fullName>
    </alternativeName>
</protein>
<dbReference type="SUPFAM" id="SSF46579">
    <property type="entry name" value="Prefoldin"/>
    <property type="match status" value="1"/>
</dbReference>
<evidence type="ECO:0000256" key="4">
    <source>
        <dbReference type="ARBA" id="ARBA00022490"/>
    </source>
</evidence>
<proteinExistence type="inferred from homology"/>
<dbReference type="GO" id="GO:0006457">
    <property type="term" value="P:protein folding"/>
    <property type="evidence" value="ECO:0007669"/>
    <property type="project" value="InterPro"/>
</dbReference>
<dbReference type="Gene3D" id="1.10.287.370">
    <property type="match status" value="1"/>
</dbReference>
<comment type="subcellular location">
    <subcellularLocation>
        <location evidence="1">Cytoplasm</location>
    </subcellularLocation>
</comment>
<evidence type="ECO:0000256" key="6">
    <source>
        <dbReference type="ARBA" id="ARBA00025077"/>
    </source>
</evidence>
<evidence type="ECO:0000256" key="8">
    <source>
        <dbReference type="SAM" id="Coils"/>
    </source>
</evidence>
<evidence type="ECO:0000256" key="3">
    <source>
        <dbReference type="ARBA" id="ARBA00016304"/>
    </source>
</evidence>
<keyword evidence="8" id="KW-0175">Coiled coil</keyword>
<dbReference type="NCBIfam" id="TIGR02338">
    <property type="entry name" value="gimC_beta"/>
    <property type="match status" value="1"/>
</dbReference>
<evidence type="ECO:0000256" key="5">
    <source>
        <dbReference type="ARBA" id="ARBA00023186"/>
    </source>
</evidence>
<comment type="subunit">
    <text evidence="2">Heterohexamer of two alpha and four beta subunits.</text>
</comment>
<reference evidence="9" key="1">
    <citation type="journal article" date="2014" name="Front. Microbiol.">
        <title>High frequency of phylogenetically diverse reductive dehalogenase-homologous genes in deep subseafloor sedimentary metagenomes.</title>
        <authorList>
            <person name="Kawai M."/>
            <person name="Futagami T."/>
            <person name="Toyoda A."/>
            <person name="Takaki Y."/>
            <person name="Nishi S."/>
            <person name="Hori S."/>
            <person name="Arai W."/>
            <person name="Tsubouchi T."/>
            <person name="Morono Y."/>
            <person name="Uchiyama I."/>
            <person name="Ito T."/>
            <person name="Fujiyama A."/>
            <person name="Inagaki F."/>
            <person name="Takami H."/>
        </authorList>
    </citation>
    <scope>NUCLEOTIDE SEQUENCE</scope>
    <source>
        <strain evidence="9">Expedition CK06-06</strain>
    </source>
</reference>
<evidence type="ECO:0000256" key="7">
    <source>
        <dbReference type="ARBA" id="ARBA00033461"/>
    </source>
</evidence>
<comment type="caution">
    <text evidence="9">The sequence shown here is derived from an EMBL/GenBank/DDBJ whole genome shotgun (WGS) entry which is preliminary data.</text>
</comment>
<dbReference type="InterPro" id="IPR002777">
    <property type="entry name" value="PFD_beta-like"/>
</dbReference>
<comment type="function">
    <text evidence="6">Molecular chaperone capable of stabilizing a range of proteins. Seems to fulfill an ATP-independent, HSP70-like function in archaeal de novo protein folding.</text>
</comment>
<dbReference type="AlphaFoldDB" id="X0U1C2"/>
<evidence type="ECO:0000256" key="1">
    <source>
        <dbReference type="ARBA" id="ARBA00004496"/>
    </source>
</evidence>
<evidence type="ECO:0000256" key="2">
    <source>
        <dbReference type="ARBA" id="ARBA00011716"/>
    </source>
</evidence>
<organism evidence="9">
    <name type="scientific">marine sediment metagenome</name>
    <dbReference type="NCBI Taxonomy" id="412755"/>
    <lineage>
        <taxon>unclassified sequences</taxon>
        <taxon>metagenomes</taxon>
        <taxon>ecological metagenomes</taxon>
    </lineage>
</organism>
<sequence>MAQTLPPALEQDLRKFDTMQRNYETMAAKLQTWQMELNQVKATLEELNKQPDDVVTYKNVGQILFKVDKPSTVKDLADREDVLEKTLESMKKKVESLAASLKELQEKIQLELSKHNLRLQ</sequence>
<gene>
    <name evidence="9" type="ORF">S01H1_19291</name>
</gene>
<keyword evidence="4" id="KW-0963">Cytoplasm</keyword>
<dbReference type="EMBL" id="BARS01010402">
    <property type="protein sequence ID" value="GAF93171.1"/>
    <property type="molecule type" value="Genomic_DNA"/>
</dbReference>
<name>X0U1C2_9ZZZZ</name>
<feature type="coiled-coil region" evidence="8">
    <location>
        <begin position="30"/>
        <end position="114"/>
    </location>
</feature>
<dbReference type="Pfam" id="PF01920">
    <property type="entry name" value="Prefoldin_2"/>
    <property type="match status" value="1"/>
</dbReference>
<dbReference type="HAMAP" id="MF_00307">
    <property type="entry name" value="PfdB"/>
    <property type="match status" value="1"/>
</dbReference>
<dbReference type="InterPro" id="IPR012713">
    <property type="entry name" value="PfdB"/>
</dbReference>
<dbReference type="GO" id="GO:0016272">
    <property type="term" value="C:prefoldin complex"/>
    <property type="evidence" value="ECO:0007669"/>
    <property type="project" value="InterPro"/>
</dbReference>
<dbReference type="GO" id="GO:0005737">
    <property type="term" value="C:cytoplasm"/>
    <property type="evidence" value="ECO:0007669"/>
    <property type="project" value="UniProtKB-SubCell"/>
</dbReference>
<dbReference type="GO" id="GO:0051082">
    <property type="term" value="F:unfolded protein binding"/>
    <property type="evidence" value="ECO:0007669"/>
    <property type="project" value="InterPro"/>
</dbReference>
<accession>X0U1C2</accession>